<reference evidence="2 3" key="1">
    <citation type="submission" date="2018-11" db="EMBL/GenBank/DDBJ databases">
        <title>Phylogenetic determinants of toxin gene distribution in genomes of Brevibacillus laterosporus.</title>
        <authorList>
            <person name="Glare T.R."/>
            <person name="Durrant A."/>
            <person name="Berry C."/>
            <person name="Palma L."/>
            <person name="Ormskirk M."/>
            <person name="Cox M.O."/>
        </authorList>
    </citation>
    <scope>NUCLEOTIDE SEQUENCE [LARGE SCALE GENOMIC DNA]</scope>
    <source>
        <strain evidence="2 3">1821L</strain>
    </source>
</reference>
<dbReference type="OrthoDB" id="2475801at2"/>
<dbReference type="AlphaFoldDB" id="A0A518VEI8"/>
<feature type="signal peptide" evidence="1">
    <location>
        <begin position="1"/>
        <end position="21"/>
    </location>
</feature>
<keyword evidence="3" id="KW-1185">Reference proteome</keyword>
<gene>
    <name evidence="2" type="ORF">EEL30_25945</name>
</gene>
<evidence type="ECO:0000256" key="1">
    <source>
        <dbReference type="SAM" id="SignalP"/>
    </source>
</evidence>
<feature type="chain" id="PRO_5039100034" evidence="1">
    <location>
        <begin position="22"/>
        <end position="200"/>
    </location>
</feature>
<sequence>MKKYMALLVALFVVIGLTVFGANEKTDASIEKTDISIDSPKSEMKQEEVKSTGAFKDMTTEEYLSRYNKLKKELASKGIEVLPFTLELEKNTNFYRFYYPKKEKYTKEEAKWVSVMLKRDGKTIDGLMYKGTPDLHTIKAMIQATGIAWSDQLDQLIKGGSTAESFKEMKVDGVKISIKRESSGITVMVDPERLDSPKKL</sequence>
<evidence type="ECO:0000313" key="3">
    <source>
        <dbReference type="Proteomes" id="UP000319432"/>
    </source>
</evidence>
<dbReference type="Proteomes" id="UP000319432">
    <property type="component" value="Chromosome"/>
</dbReference>
<organism evidence="2 3">
    <name type="scientific">Brevibacillus laterosporus</name>
    <name type="common">Bacillus laterosporus</name>
    <dbReference type="NCBI Taxonomy" id="1465"/>
    <lineage>
        <taxon>Bacteria</taxon>
        <taxon>Bacillati</taxon>
        <taxon>Bacillota</taxon>
        <taxon>Bacilli</taxon>
        <taxon>Bacillales</taxon>
        <taxon>Paenibacillaceae</taxon>
        <taxon>Brevibacillus</taxon>
    </lineage>
</organism>
<name>A0A518VEI8_BRELA</name>
<evidence type="ECO:0000313" key="2">
    <source>
        <dbReference type="EMBL" id="QDX95414.1"/>
    </source>
</evidence>
<keyword evidence="1" id="KW-0732">Signal</keyword>
<proteinExistence type="predicted"/>
<dbReference type="EMBL" id="CP033464">
    <property type="protein sequence ID" value="QDX95414.1"/>
    <property type="molecule type" value="Genomic_DNA"/>
</dbReference>
<protein>
    <submittedName>
        <fullName evidence="2">Uncharacterized protein</fullName>
    </submittedName>
</protein>
<accession>A0A518VEI8</accession>